<sequence length="154" mass="17869">MGLILLDALIHMEAGDFRNHMSLDSGPINVRSFLENPIIDIENLDDDASRSLYPDICVDVAEWLITSSHESPPRHDHNILAQFEELQMPNQNSIQLSKIDTSCAFKKWQRLNFTLSSAKRTQPDQWMLKRMHKILFDIHAAQLEKNTVIYMHEK</sequence>
<evidence type="ECO:0000313" key="1">
    <source>
        <dbReference type="EMBL" id="KAJ7556912.1"/>
    </source>
</evidence>
<name>A0ACC2DS08_DIPCM</name>
<comment type="caution">
    <text evidence="1">The sequence shown here is derived from an EMBL/GenBank/DDBJ whole genome shotgun (WGS) entry which is preliminary data.</text>
</comment>
<accession>A0ACC2DS08</accession>
<gene>
    <name evidence="1" type="ORF">O6H91_05G104200</name>
</gene>
<proteinExistence type="predicted"/>
<dbReference type="EMBL" id="CM055096">
    <property type="protein sequence ID" value="KAJ7556912.1"/>
    <property type="molecule type" value="Genomic_DNA"/>
</dbReference>
<reference evidence="2" key="1">
    <citation type="journal article" date="2024" name="Proc. Natl. Acad. Sci. U.S.A.">
        <title>Extraordinary preservation of gene collinearity over three hundred million years revealed in homosporous lycophytes.</title>
        <authorList>
            <person name="Li C."/>
            <person name="Wickell D."/>
            <person name="Kuo L.Y."/>
            <person name="Chen X."/>
            <person name="Nie B."/>
            <person name="Liao X."/>
            <person name="Peng D."/>
            <person name="Ji J."/>
            <person name="Jenkins J."/>
            <person name="Williams M."/>
            <person name="Shu S."/>
            <person name="Plott C."/>
            <person name="Barry K."/>
            <person name="Rajasekar S."/>
            <person name="Grimwood J."/>
            <person name="Han X."/>
            <person name="Sun S."/>
            <person name="Hou Z."/>
            <person name="He W."/>
            <person name="Dai G."/>
            <person name="Sun C."/>
            <person name="Schmutz J."/>
            <person name="Leebens-Mack J.H."/>
            <person name="Li F.W."/>
            <person name="Wang L."/>
        </authorList>
    </citation>
    <scope>NUCLEOTIDE SEQUENCE [LARGE SCALE GENOMIC DNA]</scope>
    <source>
        <strain evidence="2">cv. PW_Plant_1</strain>
    </source>
</reference>
<organism evidence="1 2">
    <name type="scientific">Diphasiastrum complanatum</name>
    <name type="common">Issler's clubmoss</name>
    <name type="synonym">Lycopodium complanatum</name>
    <dbReference type="NCBI Taxonomy" id="34168"/>
    <lineage>
        <taxon>Eukaryota</taxon>
        <taxon>Viridiplantae</taxon>
        <taxon>Streptophyta</taxon>
        <taxon>Embryophyta</taxon>
        <taxon>Tracheophyta</taxon>
        <taxon>Lycopodiopsida</taxon>
        <taxon>Lycopodiales</taxon>
        <taxon>Lycopodiaceae</taxon>
        <taxon>Lycopodioideae</taxon>
        <taxon>Diphasiastrum</taxon>
    </lineage>
</organism>
<keyword evidence="2" id="KW-1185">Reference proteome</keyword>
<evidence type="ECO:0000313" key="2">
    <source>
        <dbReference type="Proteomes" id="UP001162992"/>
    </source>
</evidence>
<dbReference type="Proteomes" id="UP001162992">
    <property type="component" value="Chromosome 5"/>
</dbReference>
<protein>
    <submittedName>
        <fullName evidence="1">Uncharacterized protein</fullName>
    </submittedName>
</protein>